<feature type="region of interest" description="Disordered" evidence="12">
    <location>
        <begin position="1"/>
        <end position="20"/>
    </location>
</feature>
<dbReference type="Proteomes" id="UP000001514">
    <property type="component" value="Unassembled WGS sequence"/>
</dbReference>
<dbReference type="OMA" id="FWFTCAN"/>
<name>D8RLS1_SELML</name>
<dbReference type="EMBL" id="GL377583">
    <property type="protein sequence ID" value="EFJ26971.1"/>
    <property type="molecule type" value="Genomic_DNA"/>
</dbReference>
<dbReference type="FunCoup" id="D8RLS1">
    <property type="interactions" value="1586"/>
</dbReference>
<comment type="subcellular location">
    <subcellularLocation>
        <location evidence="1 11">Endoplasmic reticulum membrane</location>
        <topology evidence="1 11">Multi-pass membrane protein</topology>
    </subcellularLocation>
</comment>
<evidence type="ECO:0000256" key="7">
    <source>
        <dbReference type="ARBA" id="ARBA00022989"/>
    </source>
</evidence>
<keyword evidence="15" id="KW-1185">Reference proteome</keyword>
<dbReference type="GO" id="GO:0005789">
    <property type="term" value="C:endoplasmic reticulum membrane"/>
    <property type="evidence" value="ECO:0000318"/>
    <property type="project" value="GO_Central"/>
</dbReference>
<dbReference type="GO" id="GO:0004144">
    <property type="term" value="F:diacylglycerol O-acyltransferase activity"/>
    <property type="evidence" value="ECO:0000318"/>
    <property type="project" value="GO_Central"/>
</dbReference>
<evidence type="ECO:0000313" key="15">
    <source>
        <dbReference type="Proteomes" id="UP000001514"/>
    </source>
</evidence>
<keyword evidence="6 11" id="KW-0256">Endoplasmic reticulum</keyword>
<keyword evidence="3" id="KW-0444">Lipid biosynthesis</keyword>
<keyword evidence="4 11" id="KW-0808">Transferase</keyword>
<protein>
    <recommendedName>
        <fullName evidence="11">Acyltransferase</fullName>
        <ecNumber evidence="11">2.3.1.-</ecNumber>
    </recommendedName>
</protein>
<evidence type="ECO:0000256" key="1">
    <source>
        <dbReference type="ARBA" id="ARBA00004477"/>
    </source>
</evidence>
<dbReference type="KEGG" id="smo:SELMODRAFT_96204"/>
<feature type="transmembrane region" description="Helical" evidence="11">
    <location>
        <begin position="41"/>
        <end position="64"/>
    </location>
</feature>
<dbReference type="Gramene" id="EFJ26687">
    <property type="protein sequence ID" value="EFJ26687"/>
    <property type="gene ID" value="SELMODRAFT_172922"/>
</dbReference>
<keyword evidence="5 11" id="KW-0812">Transmembrane</keyword>
<dbReference type="Gramene" id="EFJ26971">
    <property type="protein sequence ID" value="EFJ26971"/>
    <property type="gene ID" value="SELMODRAFT_96204"/>
</dbReference>
<dbReference type="InterPro" id="IPR007130">
    <property type="entry name" value="DAGAT"/>
</dbReference>
<dbReference type="CDD" id="cd07987">
    <property type="entry name" value="LPLAT_MGAT-like"/>
    <property type="match status" value="1"/>
</dbReference>
<evidence type="ECO:0000256" key="6">
    <source>
        <dbReference type="ARBA" id="ARBA00022824"/>
    </source>
</evidence>
<dbReference type="eggNOG" id="KOG0831">
    <property type="taxonomic scope" value="Eukaryota"/>
</dbReference>
<dbReference type="EMBL" id="GL377584">
    <property type="protein sequence ID" value="EFJ26687.1"/>
    <property type="molecule type" value="Genomic_DNA"/>
</dbReference>
<evidence type="ECO:0000256" key="3">
    <source>
        <dbReference type="ARBA" id="ARBA00022516"/>
    </source>
</evidence>
<keyword evidence="8" id="KW-0443">Lipid metabolism</keyword>
<sequence>MAAAAAHAKGGDGDGDGDGGAGSDACNSLHRRVDPPASGGVLSWIAVLIWLGAIHFNTIVGLVVLANLRRAWAIAVMGLYLLLMVLPAHHESPLGRKVATFICKYAPKHFPIRLHVDDIKSFDLSKAYVFAVEPHSILPIGIISLCHYTGYMPFTKIRALASSAVFATPILRHIWTWLGLVPASRKTFGKLLNDGYSCIVVPGGVQECLYMEHGHEVVFLKKRFGFVRVAIETGAPLVPVFCFGQTEAYKWWKPKGELYAKLSRAIGFTPLVFWGMYGSPVPCQQEMYVAVGNPIEVTKTSQPSREEVANVLEKFIVALQELFEKHKAAAGYKDTMLHVY</sequence>
<keyword evidence="9 11" id="KW-0472">Membrane</keyword>
<dbReference type="AlphaFoldDB" id="D8RLS1"/>
<dbReference type="GO" id="GO:0019432">
    <property type="term" value="P:triglyceride biosynthetic process"/>
    <property type="evidence" value="ECO:0000318"/>
    <property type="project" value="GO_Central"/>
</dbReference>
<dbReference type="KEGG" id="smo:SELMODRAFT_172922"/>
<evidence type="ECO:0000256" key="9">
    <source>
        <dbReference type="ARBA" id="ARBA00023136"/>
    </source>
</evidence>
<dbReference type="STRING" id="88036.D8RLS1"/>
<dbReference type="SUPFAM" id="SSF69593">
    <property type="entry name" value="Glycerol-3-phosphate (1)-acyltransferase"/>
    <property type="match status" value="1"/>
</dbReference>
<evidence type="ECO:0000256" key="10">
    <source>
        <dbReference type="ARBA" id="ARBA00023315"/>
    </source>
</evidence>
<feature type="transmembrane region" description="Helical" evidence="11">
    <location>
        <begin position="71"/>
        <end position="89"/>
    </location>
</feature>
<dbReference type="HOGENOM" id="CLU_023995_2_0_1"/>
<dbReference type="Pfam" id="PF03982">
    <property type="entry name" value="DAGAT"/>
    <property type="match status" value="1"/>
</dbReference>
<dbReference type="OrthoDB" id="264532at2759"/>
<evidence type="ECO:0000256" key="4">
    <source>
        <dbReference type="ARBA" id="ARBA00022679"/>
    </source>
</evidence>
<keyword evidence="10" id="KW-0012">Acyltransferase</keyword>
<organism evidence="15">
    <name type="scientific">Selaginella moellendorffii</name>
    <name type="common">Spikemoss</name>
    <dbReference type="NCBI Taxonomy" id="88036"/>
    <lineage>
        <taxon>Eukaryota</taxon>
        <taxon>Viridiplantae</taxon>
        <taxon>Streptophyta</taxon>
        <taxon>Embryophyta</taxon>
        <taxon>Tracheophyta</taxon>
        <taxon>Lycopodiopsida</taxon>
        <taxon>Selaginellales</taxon>
        <taxon>Selaginellaceae</taxon>
        <taxon>Selaginella</taxon>
    </lineage>
</organism>
<evidence type="ECO:0000256" key="8">
    <source>
        <dbReference type="ARBA" id="ARBA00023098"/>
    </source>
</evidence>
<evidence type="ECO:0000256" key="11">
    <source>
        <dbReference type="RuleBase" id="RU367023"/>
    </source>
</evidence>
<dbReference type="InParanoid" id="D8RLS1"/>
<dbReference type="PANTHER" id="PTHR12317:SF63">
    <property type="entry name" value="DIACYLGLYCEROL O-ACYLTRANSFERASE 2"/>
    <property type="match status" value="1"/>
</dbReference>
<evidence type="ECO:0000256" key="12">
    <source>
        <dbReference type="SAM" id="MobiDB-lite"/>
    </source>
</evidence>
<evidence type="ECO:0000313" key="13">
    <source>
        <dbReference type="EMBL" id="EFJ26687.1"/>
    </source>
</evidence>
<gene>
    <name evidence="13" type="ORF">SELMODRAFT_172922</name>
    <name evidence="14" type="ORF">SELMODRAFT_96204</name>
</gene>
<reference evidence="14 15" key="1">
    <citation type="journal article" date="2011" name="Science">
        <title>The Selaginella genome identifies genetic changes associated with the evolution of vascular plants.</title>
        <authorList>
            <person name="Banks J.A."/>
            <person name="Nishiyama T."/>
            <person name="Hasebe M."/>
            <person name="Bowman J.L."/>
            <person name="Gribskov M."/>
            <person name="dePamphilis C."/>
            <person name="Albert V.A."/>
            <person name="Aono N."/>
            <person name="Aoyama T."/>
            <person name="Ambrose B.A."/>
            <person name="Ashton N.W."/>
            <person name="Axtell M.J."/>
            <person name="Barker E."/>
            <person name="Barker M.S."/>
            <person name="Bennetzen J.L."/>
            <person name="Bonawitz N.D."/>
            <person name="Chapple C."/>
            <person name="Cheng C."/>
            <person name="Correa L.G."/>
            <person name="Dacre M."/>
            <person name="DeBarry J."/>
            <person name="Dreyer I."/>
            <person name="Elias M."/>
            <person name="Engstrom E.M."/>
            <person name="Estelle M."/>
            <person name="Feng L."/>
            <person name="Finet C."/>
            <person name="Floyd S.K."/>
            <person name="Frommer W.B."/>
            <person name="Fujita T."/>
            <person name="Gramzow L."/>
            <person name="Gutensohn M."/>
            <person name="Harholt J."/>
            <person name="Hattori M."/>
            <person name="Heyl A."/>
            <person name="Hirai T."/>
            <person name="Hiwatashi Y."/>
            <person name="Ishikawa M."/>
            <person name="Iwata M."/>
            <person name="Karol K.G."/>
            <person name="Koehler B."/>
            <person name="Kolukisaoglu U."/>
            <person name="Kubo M."/>
            <person name="Kurata T."/>
            <person name="Lalonde S."/>
            <person name="Li K."/>
            <person name="Li Y."/>
            <person name="Litt A."/>
            <person name="Lyons E."/>
            <person name="Manning G."/>
            <person name="Maruyama T."/>
            <person name="Michael T.P."/>
            <person name="Mikami K."/>
            <person name="Miyazaki S."/>
            <person name="Morinaga S."/>
            <person name="Murata T."/>
            <person name="Mueller-Roeber B."/>
            <person name="Nelson D.R."/>
            <person name="Obara M."/>
            <person name="Oguri Y."/>
            <person name="Olmstead R.G."/>
            <person name="Onodera N."/>
            <person name="Petersen B.L."/>
            <person name="Pils B."/>
            <person name="Prigge M."/>
            <person name="Rensing S.A."/>
            <person name="Riano-Pachon D.M."/>
            <person name="Roberts A.W."/>
            <person name="Sato Y."/>
            <person name="Scheller H.V."/>
            <person name="Schulz B."/>
            <person name="Schulz C."/>
            <person name="Shakirov E.V."/>
            <person name="Shibagaki N."/>
            <person name="Shinohara N."/>
            <person name="Shippen D.E."/>
            <person name="Soerensen I."/>
            <person name="Sotooka R."/>
            <person name="Sugimoto N."/>
            <person name="Sugita M."/>
            <person name="Sumikawa N."/>
            <person name="Tanurdzic M."/>
            <person name="Theissen G."/>
            <person name="Ulvskov P."/>
            <person name="Wakazuki S."/>
            <person name="Weng J.K."/>
            <person name="Willats W.W."/>
            <person name="Wipf D."/>
            <person name="Wolf P.G."/>
            <person name="Yang L."/>
            <person name="Zimmer A.D."/>
            <person name="Zhu Q."/>
            <person name="Mitros T."/>
            <person name="Hellsten U."/>
            <person name="Loque D."/>
            <person name="Otillar R."/>
            <person name="Salamov A."/>
            <person name="Schmutz J."/>
            <person name="Shapiro H."/>
            <person name="Lindquist E."/>
            <person name="Lucas S."/>
            <person name="Rokhsar D."/>
            <person name="Grigoriev I.V."/>
        </authorList>
    </citation>
    <scope>NUCLEOTIDE SEQUENCE [LARGE SCALE GENOMIC DNA]</scope>
</reference>
<evidence type="ECO:0000256" key="5">
    <source>
        <dbReference type="ARBA" id="ARBA00022692"/>
    </source>
</evidence>
<comment type="similarity">
    <text evidence="2 11">Belongs to the diacylglycerol acyltransferase family.</text>
</comment>
<evidence type="ECO:0000313" key="14">
    <source>
        <dbReference type="EMBL" id="EFJ26971.1"/>
    </source>
</evidence>
<accession>D8RLS1</accession>
<dbReference type="PANTHER" id="PTHR12317">
    <property type="entry name" value="DIACYLGLYCEROL O-ACYLTRANSFERASE"/>
    <property type="match status" value="1"/>
</dbReference>
<evidence type="ECO:0000256" key="2">
    <source>
        <dbReference type="ARBA" id="ARBA00005420"/>
    </source>
</evidence>
<dbReference type="EC" id="2.3.1.-" evidence="11"/>
<proteinExistence type="inferred from homology"/>
<keyword evidence="7 11" id="KW-1133">Transmembrane helix</keyword>